<feature type="domain" description="HTH lacI-type" evidence="4">
    <location>
        <begin position="21"/>
        <end position="75"/>
    </location>
</feature>
<dbReference type="GO" id="GO:0003700">
    <property type="term" value="F:DNA-binding transcription factor activity"/>
    <property type="evidence" value="ECO:0007669"/>
    <property type="project" value="TreeGrafter"/>
</dbReference>
<keyword evidence="3" id="KW-0804">Transcription</keyword>
<dbReference type="AlphaFoldDB" id="A0A5M8AHF0"/>
<dbReference type="InterPro" id="IPR000843">
    <property type="entry name" value="HTH_LacI"/>
</dbReference>
<dbReference type="Proteomes" id="UP000324324">
    <property type="component" value="Unassembled WGS sequence"/>
</dbReference>
<evidence type="ECO:0000313" key="6">
    <source>
        <dbReference type="Proteomes" id="UP000324324"/>
    </source>
</evidence>
<comment type="caution">
    <text evidence="5">The sequence shown here is derived from an EMBL/GenBank/DDBJ whole genome shotgun (WGS) entry which is preliminary data.</text>
</comment>
<keyword evidence="6" id="KW-1185">Reference proteome</keyword>
<dbReference type="CDD" id="cd01392">
    <property type="entry name" value="HTH_LacI"/>
    <property type="match status" value="1"/>
</dbReference>
<keyword evidence="2" id="KW-0238">DNA-binding</keyword>
<dbReference type="InterPro" id="IPR046335">
    <property type="entry name" value="LacI/GalR-like_sensor"/>
</dbReference>
<proteinExistence type="predicted"/>
<dbReference type="PANTHER" id="PTHR30146">
    <property type="entry name" value="LACI-RELATED TRANSCRIPTIONAL REPRESSOR"/>
    <property type="match status" value="1"/>
</dbReference>
<evidence type="ECO:0000259" key="4">
    <source>
        <dbReference type="PROSITE" id="PS50932"/>
    </source>
</evidence>
<evidence type="ECO:0000256" key="1">
    <source>
        <dbReference type="ARBA" id="ARBA00023015"/>
    </source>
</evidence>
<dbReference type="Pfam" id="PF13377">
    <property type="entry name" value="Peripla_BP_3"/>
    <property type="match status" value="1"/>
</dbReference>
<evidence type="ECO:0000256" key="2">
    <source>
        <dbReference type="ARBA" id="ARBA00023125"/>
    </source>
</evidence>
<dbReference type="InterPro" id="IPR028082">
    <property type="entry name" value="Peripla_BP_I"/>
</dbReference>
<dbReference type="InterPro" id="IPR010982">
    <property type="entry name" value="Lambda_DNA-bd_dom_sf"/>
</dbReference>
<dbReference type="Pfam" id="PF00356">
    <property type="entry name" value="LacI"/>
    <property type="match status" value="1"/>
</dbReference>
<dbReference type="SUPFAM" id="SSF47413">
    <property type="entry name" value="lambda repressor-like DNA-binding domains"/>
    <property type="match status" value="1"/>
</dbReference>
<gene>
    <name evidence="5" type="ORF">F1599_14710</name>
</gene>
<sequence length="364" mass="38823">MPRKPAALATSSASPTPSNGATLMNVAQAASVSLATASRVFSNPELVRQDTAERVLRAAGELGFRPNLLGAKLRAQRTRIVGVMLPTLENAVFAECWRGIEEAALAQGYSLMLVTSRYDPARERERIEYLLRHRVDGMVLTVADAARSAVLDQLDAERVPYVLAYNQGTRRGKHYWVSVDNRVSARAGVETLIAAGHRRIAVVSGAFAASDRAKQRYAGYQDAMRAHGLEPLPPLSLPAHTPTHTPEEAEHIRRLVTAPRGSTALFCTNDMLAIGVISILKRLGLSVPGDISVLGYDGIELGQLLEPPLSTVVQPNNEIGARALACLLARLNAAGADAAPDRGPPRATLLPHAIRAGATVGPPA</sequence>
<dbReference type="SMART" id="SM00354">
    <property type="entry name" value="HTH_LACI"/>
    <property type="match status" value="1"/>
</dbReference>
<dbReference type="PANTHER" id="PTHR30146:SF109">
    <property type="entry name" value="HTH-TYPE TRANSCRIPTIONAL REGULATOR GALS"/>
    <property type="match status" value="1"/>
</dbReference>
<protein>
    <submittedName>
        <fullName evidence="5">Substrate-binding domain-containing protein</fullName>
    </submittedName>
</protein>
<name>A0A5M8AHF0_9BURK</name>
<keyword evidence="1" id="KW-0805">Transcription regulation</keyword>
<dbReference type="Gene3D" id="1.10.260.40">
    <property type="entry name" value="lambda repressor-like DNA-binding domains"/>
    <property type="match status" value="1"/>
</dbReference>
<dbReference type="PROSITE" id="PS50932">
    <property type="entry name" value="HTH_LACI_2"/>
    <property type="match status" value="1"/>
</dbReference>
<dbReference type="EMBL" id="VWRN01000035">
    <property type="protein sequence ID" value="KAA6123128.1"/>
    <property type="molecule type" value="Genomic_DNA"/>
</dbReference>
<evidence type="ECO:0000256" key="3">
    <source>
        <dbReference type="ARBA" id="ARBA00023163"/>
    </source>
</evidence>
<dbReference type="Gene3D" id="3.40.50.2300">
    <property type="match status" value="2"/>
</dbReference>
<dbReference type="SUPFAM" id="SSF53822">
    <property type="entry name" value="Periplasmic binding protein-like I"/>
    <property type="match status" value="1"/>
</dbReference>
<reference evidence="5 6" key="1">
    <citation type="submission" date="2019-09" db="EMBL/GenBank/DDBJ databases">
        <title>Isolation of a novel species in the genus Cupriavidus from patients with sepsis using whole genome sequencing.</title>
        <authorList>
            <person name="Kweon O.J."/>
            <person name="Lee M.-K."/>
        </authorList>
    </citation>
    <scope>NUCLEOTIDE SEQUENCE [LARGE SCALE GENOMIC DNA]</scope>
    <source>
        <strain evidence="5 6">MKL-01</strain>
    </source>
</reference>
<evidence type="ECO:0000313" key="5">
    <source>
        <dbReference type="EMBL" id="KAA6123128.1"/>
    </source>
</evidence>
<dbReference type="GO" id="GO:0000976">
    <property type="term" value="F:transcription cis-regulatory region binding"/>
    <property type="evidence" value="ECO:0007669"/>
    <property type="project" value="TreeGrafter"/>
</dbReference>
<accession>A0A5M8AHF0</accession>
<organism evidence="5 6">
    <name type="scientific">Cupriavidus cauae</name>
    <dbReference type="NCBI Taxonomy" id="2608999"/>
    <lineage>
        <taxon>Bacteria</taxon>
        <taxon>Pseudomonadati</taxon>
        <taxon>Pseudomonadota</taxon>
        <taxon>Betaproteobacteria</taxon>
        <taxon>Burkholderiales</taxon>
        <taxon>Burkholderiaceae</taxon>
        <taxon>Cupriavidus</taxon>
    </lineage>
</organism>